<feature type="non-terminal residue" evidence="15">
    <location>
        <position position="1"/>
    </location>
</feature>
<dbReference type="InterPro" id="IPR000086">
    <property type="entry name" value="NUDIX_hydrolase_dom"/>
</dbReference>
<dbReference type="InterPro" id="IPR015797">
    <property type="entry name" value="NUDIX_hydrolase-like_dom_sf"/>
</dbReference>
<proteinExistence type="inferred from homology"/>
<dbReference type="Pfam" id="PF25508">
    <property type="entry name" value="TRPM2"/>
    <property type="match status" value="2"/>
</dbReference>
<dbReference type="Pfam" id="PF00520">
    <property type="entry name" value="Ion_trans"/>
    <property type="match status" value="1"/>
</dbReference>
<dbReference type="Proteomes" id="UP001186944">
    <property type="component" value="Unassembled WGS sequence"/>
</dbReference>
<feature type="transmembrane region" description="Helical" evidence="13">
    <location>
        <begin position="853"/>
        <end position="874"/>
    </location>
</feature>
<dbReference type="Pfam" id="PF18139">
    <property type="entry name" value="LSDAT_euk"/>
    <property type="match status" value="1"/>
</dbReference>
<keyword evidence="7 13" id="KW-0812">Transmembrane</keyword>
<evidence type="ECO:0000256" key="11">
    <source>
        <dbReference type="ARBA" id="ARBA00023136"/>
    </source>
</evidence>
<comment type="similarity">
    <text evidence="2">Belongs to the transient receptor (TC 1.A.4) family. LTrpC subfamily. TRPM2 sub-subfamily.</text>
</comment>
<dbReference type="SUPFAM" id="SSF55811">
    <property type="entry name" value="Nudix"/>
    <property type="match status" value="1"/>
</dbReference>
<feature type="transmembrane region" description="Helical" evidence="13">
    <location>
        <begin position="812"/>
        <end position="832"/>
    </location>
</feature>
<keyword evidence="8" id="KW-0106">Calcium</keyword>
<dbReference type="Gene3D" id="3.90.79.10">
    <property type="entry name" value="Nucleoside Triphosphate Pyrophosphohydrolase"/>
    <property type="match status" value="1"/>
</dbReference>
<comment type="caution">
    <text evidence="15">The sequence shown here is derived from an EMBL/GenBank/DDBJ whole genome shotgun (WGS) entry which is preliminary data.</text>
</comment>
<dbReference type="GO" id="GO:0099604">
    <property type="term" value="F:ligand-gated calcium channel activity"/>
    <property type="evidence" value="ECO:0007669"/>
    <property type="project" value="TreeGrafter"/>
</dbReference>
<dbReference type="InterPro" id="IPR041491">
    <property type="entry name" value="TRPM_SLOG"/>
</dbReference>
<evidence type="ECO:0000259" key="14">
    <source>
        <dbReference type="PROSITE" id="PS51462"/>
    </source>
</evidence>
<keyword evidence="3" id="KW-0813">Transport</keyword>
<feature type="transmembrane region" description="Helical" evidence="13">
    <location>
        <begin position="926"/>
        <end position="948"/>
    </location>
</feature>
<dbReference type="InterPro" id="IPR050927">
    <property type="entry name" value="TRPM"/>
</dbReference>
<feature type="domain" description="Nudix hydrolase" evidence="14">
    <location>
        <begin position="1387"/>
        <end position="1542"/>
    </location>
</feature>
<dbReference type="GO" id="GO:0005886">
    <property type="term" value="C:plasma membrane"/>
    <property type="evidence" value="ECO:0007669"/>
    <property type="project" value="UniProtKB-SubCell"/>
</dbReference>
<dbReference type="Gene3D" id="3.40.50.450">
    <property type="match status" value="1"/>
</dbReference>
<keyword evidence="11 13" id="KW-0472">Membrane</keyword>
<dbReference type="InterPro" id="IPR005821">
    <property type="entry name" value="Ion_trans_dom"/>
</dbReference>
<evidence type="ECO:0000256" key="3">
    <source>
        <dbReference type="ARBA" id="ARBA00022448"/>
    </source>
</evidence>
<evidence type="ECO:0000313" key="16">
    <source>
        <dbReference type="Proteomes" id="UP001186944"/>
    </source>
</evidence>
<keyword evidence="5" id="KW-0109">Calcium transport</keyword>
<evidence type="ECO:0000256" key="12">
    <source>
        <dbReference type="ARBA" id="ARBA00023303"/>
    </source>
</evidence>
<dbReference type="PANTHER" id="PTHR13800">
    <property type="entry name" value="TRANSIENT RECEPTOR POTENTIAL CATION CHANNEL, SUBFAMILY M, MEMBER 6"/>
    <property type="match status" value="1"/>
</dbReference>
<evidence type="ECO:0000256" key="1">
    <source>
        <dbReference type="ARBA" id="ARBA00004651"/>
    </source>
</evidence>
<keyword evidence="4" id="KW-1003">Cell membrane</keyword>
<accession>A0AA88YM08</accession>
<protein>
    <recommendedName>
        <fullName evidence="14">Nudix hydrolase domain-containing protein</fullName>
    </recommendedName>
</protein>
<keyword evidence="10" id="KW-0406">Ion transport</keyword>
<dbReference type="EMBL" id="VSWD01000005">
    <property type="protein sequence ID" value="KAK3101394.1"/>
    <property type="molecule type" value="Genomic_DNA"/>
</dbReference>
<feature type="transmembrane region" description="Helical" evidence="13">
    <location>
        <begin position="1008"/>
        <end position="1033"/>
    </location>
</feature>
<keyword evidence="16" id="KW-1185">Reference proteome</keyword>
<dbReference type="Pfam" id="PF25969">
    <property type="entry name" value="NUDT9_N"/>
    <property type="match status" value="1"/>
</dbReference>
<name>A0AA88YM08_PINIB</name>
<dbReference type="PANTHER" id="PTHR13800:SF12">
    <property type="entry name" value="TRANSIENT RECEPTOR POTENTIAL CATION CHANNEL SUBFAMILY M MEMBER-LIKE 2"/>
    <property type="match status" value="1"/>
</dbReference>
<evidence type="ECO:0000256" key="9">
    <source>
        <dbReference type="ARBA" id="ARBA00022989"/>
    </source>
</evidence>
<evidence type="ECO:0000313" key="15">
    <source>
        <dbReference type="EMBL" id="KAK3101394.1"/>
    </source>
</evidence>
<dbReference type="PROSITE" id="PS51462">
    <property type="entry name" value="NUDIX"/>
    <property type="match status" value="1"/>
</dbReference>
<organism evidence="15 16">
    <name type="scientific">Pinctada imbricata</name>
    <name type="common">Atlantic pearl-oyster</name>
    <name type="synonym">Pinctada martensii</name>
    <dbReference type="NCBI Taxonomy" id="66713"/>
    <lineage>
        <taxon>Eukaryota</taxon>
        <taxon>Metazoa</taxon>
        <taxon>Spiralia</taxon>
        <taxon>Lophotrochozoa</taxon>
        <taxon>Mollusca</taxon>
        <taxon>Bivalvia</taxon>
        <taxon>Autobranchia</taxon>
        <taxon>Pteriomorphia</taxon>
        <taxon>Pterioida</taxon>
        <taxon>Pterioidea</taxon>
        <taxon>Pteriidae</taxon>
        <taxon>Pinctada</taxon>
    </lineage>
</organism>
<evidence type="ECO:0000256" key="2">
    <source>
        <dbReference type="ARBA" id="ARBA00009501"/>
    </source>
</evidence>
<feature type="transmembrane region" description="Helical" evidence="13">
    <location>
        <begin position="886"/>
        <end position="906"/>
    </location>
</feature>
<dbReference type="InterPro" id="IPR057366">
    <property type="entry name" value="TRPM-like"/>
</dbReference>
<evidence type="ECO:0000256" key="5">
    <source>
        <dbReference type="ARBA" id="ARBA00022568"/>
    </source>
</evidence>
<feature type="transmembrane region" description="Helical" evidence="13">
    <location>
        <begin position="781"/>
        <end position="806"/>
    </location>
</feature>
<evidence type="ECO:0000256" key="13">
    <source>
        <dbReference type="SAM" id="Phobius"/>
    </source>
</evidence>
<comment type="subcellular location">
    <subcellularLocation>
        <location evidence="1">Cell membrane</location>
        <topology evidence="1">Multi-pass membrane protein</topology>
    </subcellularLocation>
</comment>
<evidence type="ECO:0000256" key="6">
    <source>
        <dbReference type="ARBA" id="ARBA00022673"/>
    </source>
</evidence>
<evidence type="ECO:0000256" key="4">
    <source>
        <dbReference type="ARBA" id="ARBA00022475"/>
    </source>
</evidence>
<keyword evidence="6" id="KW-0107">Calcium channel</keyword>
<keyword evidence="9 13" id="KW-1133">Transmembrane helix</keyword>
<gene>
    <name evidence="15" type="ORF">FSP39_003210</name>
</gene>
<evidence type="ECO:0000256" key="10">
    <source>
        <dbReference type="ARBA" id="ARBA00023065"/>
    </source>
</evidence>
<sequence length="1545" mass="175368">SSSDPKCFCGFLRSQHNSQTGSLAPDTWKSETHTRSIPTNAYGDLEFIGYGENEKKYIRVDVNQPMEDMLELLMKVWGLEKPNLLISVTGGAKNFKMKQKLKEVFRRGLLKVARSTGAWIVTGGTNTGVMKHIGEAVRDYGLATTQPIIAIGIATWGVIQNKEELINNEGLGKWPATYRIDKREKRGESFLDPNHTHFILADNGTQHQFGVEITMRACIENAIANMKTDTGTDAVTIPVVLLVLEGGPGTLETAHQAIANNTPVVIVEGSGRAADILAYAYLNSQGEEVEVFDQKGQKKKVVQTIFEPSVEATIKEMIEANFTKKNSTTQCEMVKECLKDRDLVTVFNLKEMSEGGGSRTSTDVDKAVLKALLKANKDQIFDQLKLALAWNRIDIAKSEIFTDDRVVVPAQLCEIMQSAVLLNRVDFVELFLDNGVSIKDFLTKKRLLYLYNNIPKNCHLCHLLKKMKLKTGNKGKYATLFDVGLLIKELIGDFYQCHYFLDKNFHDMDVELLLDGVSAKSAQVPGLKKGILGFATGTLDTNDLETNSDCPVPTKSISDFDNPYQELFLWAILMNRLQLAKVMWKQGKDAMVAALVANAMLSSMAEKTDDTELAKKYVDNAEIFSDLAISVLNECYEIDEIKTQNLLVREIEHWGRVTCVLIAVESDNRHFIAQTACQQLLNNVWMGNLSLDNHTWQLILCICMPPLMFPLVKYKAVEENSAGKEKAKFEAEKQYSGQKPHAMLVHQKSQKNLHDKSAAVDIYEDTSHNVPRIPFWRKIYYFYKAPVIIFAHNVISYVIFLALYSYMLLVEFSSSVSPVEIVLIIWVFSIFAEEIRQVVTSSSKTVKARLHSYITNTWNVVDMLTIIMFLTGIVLRFLPFDDTLEAARLILGLNLVVFFMRILHIFSVHKELGPKLVMIGKMLMDLMYFIIILLVFVISYAIAAHAVLYPNSTFNFDLIVQVCRRGYWNLYGELFLDELELEEPNCSFDPALYSNGTFQRCPTTIGRYAVPIMMAIYVLFSNILLLNLLIAMFSYTFQLIQRNTDIHWFFQRYSLILEYMTRPFLVPPFLILSHIAELLQWLFSKCSCCKCCPAPSNTTLVKRFSPDKARELVQWENVIADSFLHRQEQNEKQDVQYRVIQVQDRIENLLSRLDELQEAQSYPTAPGAATQTAVVPASPAVYPVVKVPPQIEKRLAAVEEQMNSTNVALNWIVEALKEQGLGSKTRAPALVDRQAEEKKKEELKRAQDREMRTTMVSKRMDIHYKSRIIHYPGSQVQRFPVPDDKVYWDIPYPEYSPTTYEAPEVKALPPWADTLDLINMPVARRLNKINFNAFDAVSKCSRTSYLGPYKVEQGLPLNPKGRTGMVGRGLLGRYGPNHSGDPVVTRWKRDDKGQRMRQDGKYMLEFVAIQRKDNNLWSLPGGMCEPGQKVYECLKAEFTEEALGSLINDEKKKDEINKKLHIIFENGKEIYKGYADDPRNTDNAWIETLVYNYHDEEGSVLSKFVLRAGETVEAASWLPVSGSRTLHGAHSYYLKLAAERLDAFF</sequence>
<keyword evidence="12" id="KW-0407">Ion channel</keyword>
<dbReference type="CDD" id="cd03670">
    <property type="entry name" value="NUDIX_ADPRase_Nudt9"/>
    <property type="match status" value="1"/>
</dbReference>
<reference evidence="15" key="1">
    <citation type="submission" date="2019-08" db="EMBL/GenBank/DDBJ databases">
        <title>The improved chromosome-level genome for the pearl oyster Pinctada fucata martensii using PacBio sequencing and Hi-C.</title>
        <authorList>
            <person name="Zheng Z."/>
        </authorList>
    </citation>
    <scope>NUCLEOTIDE SEQUENCE</scope>
    <source>
        <strain evidence="15">ZZ-2019</strain>
        <tissue evidence="15">Adductor muscle</tissue>
    </source>
</reference>
<evidence type="ECO:0000256" key="8">
    <source>
        <dbReference type="ARBA" id="ARBA00022837"/>
    </source>
</evidence>
<evidence type="ECO:0000256" key="7">
    <source>
        <dbReference type="ARBA" id="ARBA00022692"/>
    </source>
</evidence>